<dbReference type="EMBL" id="QZAN01000057">
    <property type="protein sequence ID" value="THW60769.1"/>
    <property type="molecule type" value="Genomic_DNA"/>
</dbReference>
<dbReference type="AlphaFoldDB" id="A0A4S8YZH7"/>
<accession>A0A4S8YZH7</accession>
<feature type="compositionally biased region" description="Polar residues" evidence="1">
    <location>
        <begin position="7"/>
        <end position="24"/>
    </location>
</feature>
<reference evidence="2 3" key="1">
    <citation type="submission" date="2018-10" db="EMBL/GenBank/DDBJ databases">
        <title>Fifty Aureobasidium pullulans genomes reveal a recombining polyextremotolerant generalist.</title>
        <authorList>
            <person name="Gostincar C."/>
            <person name="Turk M."/>
            <person name="Zajc J."/>
            <person name="Gunde-Cimerman N."/>
        </authorList>
    </citation>
    <scope>NUCLEOTIDE SEQUENCE [LARGE SCALE GENOMIC DNA]</scope>
    <source>
        <strain evidence="2 3">EXF-10751</strain>
    </source>
</reference>
<sequence>MVDMTNKIINDETTPPESGVDTPNSTICPEWANLKPPKTTVVIQVTVTHSSTINHRAPTDDIQVKFRRDMPLGVLVKRLRRRYHSSQDHVLRWADLSRELEIFDSDTPDMIHMIMYDLTKDMFDNESVAASSTGMMTPTSTVAGEAINVQKHEPTITIRLTIKSSRDSKNIEIKLRRNMFFGDLVQILKTKFDIFEGSVLQMDVSPSGPSEWWIVFDSDTPASLGLKDRAKFRLDYASAQALDVSKVL</sequence>
<proteinExistence type="predicted"/>
<protein>
    <submittedName>
        <fullName evidence="2">Uncharacterized protein</fullName>
    </submittedName>
</protein>
<feature type="region of interest" description="Disordered" evidence="1">
    <location>
        <begin position="1"/>
        <end position="24"/>
    </location>
</feature>
<evidence type="ECO:0000313" key="2">
    <source>
        <dbReference type="EMBL" id="THW60769.1"/>
    </source>
</evidence>
<name>A0A4S8YZH7_AURPU</name>
<evidence type="ECO:0000256" key="1">
    <source>
        <dbReference type="SAM" id="MobiDB-lite"/>
    </source>
</evidence>
<comment type="caution">
    <text evidence="2">The sequence shown here is derived from an EMBL/GenBank/DDBJ whole genome shotgun (WGS) entry which is preliminary data.</text>
</comment>
<evidence type="ECO:0000313" key="3">
    <source>
        <dbReference type="Proteomes" id="UP000310421"/>
    </source>
</evidence>
<organism evidence="2 3">
    <name type="scientific">Aureobasidium pullulans</name>
    <name type="common">Black yeast</name>
    <name type="synonym">Pullularia pullulans</name>
    <dbReference type="NCBI Taxonomy" id="5580"/>
    <lineage>
        <taxon>Eukaryota</taxon>
        <taxon>Fungi</taxon>
        <taxon>Dikarya</taxon>
        <taxon>Ascomycota</taxon>
        <taxon>Pezizomycotina</taxon>
        <taxon>Dothideomycetes</taxon>
        <taxon>Dothideomycetidae</taxon>
        <taxon>Dothideales</taxon>
        <taxon>Saccotheciaceae</taxon>
        <taxon>Aureobasidium</taxon>
    </lineage>
</organism>
<gene>
    <name evidence="2" type="ORF">D6D20_05512</name>
</gene>
<dbReference type="Proteomes" id="UP000310421">
    <property type="component" value="Unassembled WGS sequence"/>
</dbReference>